<dbReference type="AlphaFoldDB" id="A0A0A8Z1V2"/>
<dbReference type="EMBL" id="GBRH01267180">
    <property type="protein sequence ID" value="JAD30715.1"/>
    <property type="molecule type" value="Transcribed_RNA"/>
</dbReference>
<protein>
    <submittedName>
        <fullName evidence="1">Uncharacterized protein</fullName>
    </submittedName>
</protein>
<organism evidence="1">
    <name type="scientific">Arundo donax</name>
    <name type="common">Giant reed</name>
    <name type="synonym">Donax arundinaceus</name>
    <dbReference type="NCBI Taxonomy" id="35708"/>
    <lineage>
        <taxon>Eukaryota</taxon>
        <taxon>Viridiplantae</taxon>
        <taxon>Streptophyta</taxon>
        <taxon>Embryophyta</taxon>
        <taxon>Tracheophyta</taxon>
        <taxon>Spermatophyta</taxon>
        <taxon>Magnoliopsida</taxon>
        <taxon>Liliopsida</taxon>
        <taxon>Poales</taxon>
        <taxon>Poaceae</taxon>
        <taxon>PACMAD clade</taxon>
        <taxon>Arundinoideae</taxon>
        <taxon>Arundineae</taxon>
        <taxon>Arundo</taxon>
    </lineage>
</organism>
<reference evidence="1" key="1">
    <citation type="submission" date="2014-09" db="EMBL/GenBank/DDBJ databases">
        <authorList>
            <person name="Magalhaes I.L.F."/>
            <person name="Oliveira U."/>
            <person name="Santos F.R."/>
            <person name="Vidigal T.H.D.A."/>
            <person name="Brescovit A.D."/>
            <person name="Santos A.J."/>
        </authorList>
    </citation>
    <scope>NUCLEOTIDE SEQUENCE</scope>
    <source>
        <tissue evidence="1">Shoot tissue taken approximately 20 cm above the soil surface</tissue>
    </source>
</reference>
<evidence type="ECO:0000313" key="1">
    <source>
        <dbReference type="EMBL" id="JAD30715.1"/>
    </source>
</evidence>
<proteinExistence type="predicted"/>
<name>A0A0A8Z1V2_ARUDO</name>
<sequence length="34" mass="3577">MTGRLDQCTSSSLLQAPASALHSDYYSLYPGGEG</sequence>
<accession>A0A0A8Z1V2</accession>
<reference evidence="1" key="2">
    <citation type="journal article" date="2015" name="Data Brief">
        <title>Shoot transcriptome of the giant reed, Arundo donax.</title>
        <authorList>
            <person name="Barrero R.A."/>
            <person name="Guerrero F.D."/>
            <person name="Moolhuijzen P."/>
            <person name="Goolsby J.A."/>
            <person name="Tidwell J."/>
            <person name="Bellgard S.E."/>
            <person name="Bellgard M.I."/>
        </authorList>
    </citation>
    <scope>NUCLEOTIDE SEQUENCE</scope>
    <source>
        <tissue evidence="1">Shoot tissue taken approximately 20 cm above the soil surface</tissue>
    </source>
</reference>